<proteinExistence type="predicted"/>
<dbReference type="AlphaFoldDB" id="B9LRI8"/>
<dbReference type="KEGG" id="hla:Hlac_0206"/>
<keyword evidence="1" id="KW-0378">Hydrolase</keyword>
<dbReference type="InterPro" id="IPR040170">
    <property type="entry name" value="Cytosol_ACT"/>
</dbReference>
<dbReference type="HOGENOM" id="CLU_050164_3_2_2"/>
<reference evidence="3 4" key="1">
    <citation type="journal article" date="2016" name="Stand. Genomic Sci.">
        <title>Complete genome sequence of the Antarctic Halorubrum lacusprofundi type strain ACAM 34.</title>
        <authorList>
            <person name="Anderson I.J."/>
            <person name="DasSarma P."/>
            <person name="Lucas S."/>
            <person name="Copeland A."/>
            <person name="Lapidus A."/>
            <person name="Del Rio T.G."/>
            <person name="Tice H."/>
            <person name="Dalin E."/>
            <person name="Bruce D.C."/>
            <person name="Goodwin L."/>
            <person name="Pitluck S."/>
            <person name="Sims D."/>
            <person name="Brettin T.S."/>
            <person name="Detter J.C."/>
            <person name="Han C.S."/>
            <person name="Larimer F."/>
            <person name="Hauser L."/>
            <person name="Land M."/>
            <person name="Ivanova N."/>
            <person name="Richardson P."/>
            <person name="Cavicchioli R."/>
            <person name="DasSarma S."/>
            <person name="Woese C.R."/>
            <person name="Kyrpides N.C."/>
        </authorList>
    </citation>
    <scope>NUCLEOTIDE SEQUENCE [LARGE SCALE GENOMIC DNA]</scope>
    <source>
        <strain evidence="4">ATCC 49239 / DSM 5036 / JCM 8891 / ACAM 34</strain>
    </source>
</reference>
<evidence type="ECO:0000313" key="3">
    <source>
        <dbReference type="EMBL" id="ACM55811.1"/>
    </source>
</evidence>
<dbReference type="EMBL" id="CP001365">
    <property type="protein sequence ID" value="ACM55811.1"/>
    <property type="molecule type" value="Genomic_DNA"/>
</dbReference>
<dbReference type="PROSITE" id="PS51770">
    <property type="entry name" value="HOTDOG_ACOT"/>
    <property type="match status" value="1"/>
</dbReference>
<name>B9LRI8_HALLT</name>
<dbReference type="InterPro" id="IPR033120">
    <property type="entry name" value="HOTDOG_ACOT"/>
</dbReference>
<dbReference type="SUPFAM" id="SSF54637">
    <property type="entry name" value="Thioesterase/thiol ester dehydrase-isomerase"/>
    <property type="match status" value="1"/>
</dbReference>
<organism evidence="3 4">
    <name type="scientific">Halorubrum lacusprofundi (strain ATCC 49239 / DSM 5036 / JCM 8891 / ACAM 34)</name>
    <dbReference type="NCBI Taxonomy" id="416348"/>
    <lineage>
        <taxon>Archaea</taxon>
        <taxon>Methanobacteriati</taxon>
        <taxon>Methanobacteriota</taxon>
        <taxon>Stenosarchaea group</taxon>
        <taxon>Halobacteria</taxon>
        <taxon>Halobacteriales</taxon>
        <taxon>Haloferacaceae</taxon>
        <taxon>Halorubrum</taxon>
    </lineage>
</organism>
<dbReference type="eggNOG" id="arCOG00773">
    <property type="taxonomic scope" value="Archaea"/>
</dbReference>
<dbReference type="PANTHER" id="PTHR11049:SF24">
    <property type="entry name" value="CYTOSOLIC ACYL COENZYME A THIOESTER HYDROLASE"/>
    <property type="match status" value="1"/>
</dbReference>
<dbReference type="GO" id="GO:0005829">
    <property type="term" value="C:cytosol"/>
    <property type="evidence" value="ECO:0007669"/>
    <property type="project" value="TreeGrafter"/>
</dbReference>
<evidence type="ECO:0000313" key="4">
    <source>
        <dbReference type="Proteomes" id="UP000000740"/>
    </source>
</evidence>
<dbReference type="GO" id="GO:0009062">
    <property type="term" value="P:fatty acid catabolic process"/>
    <property type="evidence" value="ECO:0007669"/>
    <property type="project" value="TreeGrafter"/>
</dbReference>
<accession>B9LRI8</accession>
<dbReference type="InterPro" id="IPR029069">
    <property type="entry name" value="HotDog_dom_sf"/>
</dbReference>
<protein>
    <submittedName>
        <fullName evidence="3">Thioesterase superfamily protein</fullName>
    </submittedName>
</protein>
<dbReference type="GO" id="GO:0006637">
    <property type="term" value="P:acyl-CoA metabolic process"/>
    <property type="evidence" value="ECO:0007669"/>
    <property type="project" value="TreeGrafter"/>
</dbReference>
<keyword evidence="4" id="KW-1185">Reference proteome</keyword>
<dbReference type="GO" id="GO:0052816">
    <property type="term" value="F:long-chain fatty acyl-CoA hydrolase activity"/>
    <property type="evidence" value="ECO:0007669"/>
    <property type="project" value="TreeGrafter"/>
</dbReference>
<dbReference type="InterPro" id="IPR006683">
    <property type="entry name" value="Thioestr_dom"/>
</dbReference>
<sequence>MLSDTIDFVVDGSPFTADGPFSAGRVGTGMPTVSDTYIENRQRVQPTHTNNYESAHGGNVVKWMDEIGAMSAMRAAGETCVTAKINGLDFKRPVPQGDTCIVESYVYAVGRTSLRTRIRAYRESPRTGERELTTESYFVFVSVDADGTPTPVPELTVEGDRCRELRDAALAAEPDEER</sequence>
<evidence type="ECO:0000256" key="1">
    <source>
        <dbReference type="ARBA" id="ARBA00022801"/>
    </source>
</evidence>
<dbReference type="CDD" id="cd03442">
    <property type="entry name" value="BFIT_BACH"/>
    <property type="match status" value="1"/>
</dbReference>
<dbReference type="Gene3D" id="3.10.129.10">
    <property type="entry name" value="Hotdog Thioesterase"/>
    <property type="match status" value="1"/>
</dbReference>
<dbReference type="Pfam" id="PF03061">
    <property type="entry name" value="4HBT"/>
    <property type="match status" value="1"/>
</dbReference>
<dbReference type="Proteomes" id="UP000000740">
    <property type="component" value="Chromosome 1"/>
</dbReference>
<evidence type="ECO:0000259" key="2">
    <source>
        <dbReference type="PROSITE" id="PS51770"/>
    </source>
</evidence>
<dbReference type="PANTHER" id="PTHR11049">
    <property type="entry name" value="ACYL COENZYME A THIOESTER HYDROLASE"/>
    <property type="match status" value="1"/>
</dbReference>
<feature type="domain" description="HotDog ACOT-type" evidence="2">
    <location>
        <begin position="34"/>
        <end position="146"/>
    </location>
</feature>
<gene>
    <name evidence="3" type="ordered locus">Hlac_0206</name>
</gene>